<dbReference type="InterPro" id="IPR003766">
    <property type="entry name" value="Uronate_isomerase"/>
</dbReference>
<reference evidence="8" key="2">
    <citation type="submission" date="2021-04" db="EMBL/GenBank/DDBJ databases">
        <authorList>
            <person name="Gilroy R."/>
        </authorList>
    </citation>
    <scope>NUCLEOTIDE SEQUENCE</scope>
    <source>
        <strain evidence="8">CHK192-8294</strain>
    </source>
</reference>
<dbReference type="Pfam" id="PF02614">
    <property type="entry name" value="UxaC"/>
    <property type="match status" value="1"/>
</dbReference>
<organism evidence="8 9">
    <name type="scientific">Candidatus Flavonifractor intestinigallinarum</name>
    <dbReference type="NCBI Taxonomy" id="2838586"/>
    <lineage>
        <taxon>Bacteria</taxon>
        <taxon>Bacillati</taxon>
        <taxon>Bacillota</taxon>
        <taxon>Clostridia</taxon>
        <taxon>Eubacteriales</taxon>
        <taxon>Oscillospiraceae</taxon>
        <taxon>Flavonifractor</taxon>
    </lineage>
</organism>
<name>A0A9D2MKS2_9FIRM</name>
<reference evidence="8" key="1">
    <citation type="journal article" date="2021" name="PeerJ">
        <title>Extensive microbial diversity within the chicken gut microbiome revealed by metagenomics and culture.</title>
        <authorList>
            <person name="Gilroy R."/>
            <person name="Ravi A."/>
            <person name="Getino M."/>
            <person name="Pursley I."/>
            <person name="Horton D.L."/>
            <person name="Alikhan N.F."/>
            <person name="Baker D."/>
            <person name="Gharbi K."/>
            <person name="Hall N."/>
            <person name="Watson M."/>
            <person name="Adriaenssens E.M."/>
            <person name="Foster-Nyarko E."/>
            <person name="Jarju S."/>
            <person name="Secka A."/>
            <person name="Antonio M."/>
            <person name="Oren A."/>
            <person name="Chaudhuri R.R."/>
            <person name="La Ragione R."/>
            <person name="Hildebrand F."/>
            <person name="Pallen M.J."/>
        </authorList>
    </citation>
    <scope>NUCLEOTIDE SEQUENCE</scope>
    <source>
        <strain evidence="8">CHK192-8294</strain>
    </source>
</reference>
<dbReference type="GO" id="GO:0008880">
    <property type="term" value="F:glucuronate isomerase activity"/>
    <property type="evidence" value="ECO:0007669"/>
    <property type="project" value="UniProtKB-UniRule"/>
</dbReference>
<dbReference type="SUPFAM" id="SSF51556">
    <property type="entry name" value="Metallo-dependent hydrolases"/>
    <property type="match status" value="1"/>
</dbReference>
<dbReference type="Gene3D" id="3.20.20.140">
    <property type="entry name" value="Metal-dependent hydrolases"/>
    <property type="match status" value="1"/>
</dbReference>
<evidence type="ECO:0000256" key="5">
    <source>
        <dbReference type="ARBA" id="ARBA00020555"/>
    </source>
</evidence>
<dbReference type="Gene3D" id="1.10.2020.10">
    <property type="entry name" value="uronate isomerase, domain 2, chain A"/>
    <property type="match status" value="1"/>
</dbReference>
<evidence type="ECO:0000313" key="9">
    <source>
        <dbReference type="Proteomes" id="UP000823921"/>
    </source>
</evidence>
<dbReference type="PANTHER" id="PTHR30068:SF4">
    <property type="entry name" value="URONATE ISOMERASE"/>
    <property type="match status" value="1"/>
</dbReference>
<accession>A0A9D2MKS2</accession>
<comment type="catalytic activity">
    <reaction evidence="1 7">
        <text>D-glucuronate = D-fructuronate</text>
        <dbReference type="Rhea" id="RHEA:13049"/>
        <dbReference type="ChEBI" id="CHEBI:58720"/>
        <dbReference type="ChEBI" id="CHEBI:59863"/>
        <dbReference type="EC" id="5.3.1.12"/>
    </reaction>
</comment>
<comment type="caution">
    <text evidence="8">The sequence shown here is derived from an EMBL/GenBank/DDBJ whole genome shotgun (WGS) entry which is preliminary data.</text>
</comment>
<evidence type="ECO:0000256" key="4">
    <source>
        <dbReference type="ARBA" id="ARBA00012546"/>
    </source>
</evidence>
<evidence type="ECO:0000256" key="2">
    <source>
        <dbReference type="ARBA" id="ARBA00004892"/>
    </source>
</evidence>
<dbReference type="GO" id="GO:0019698">
    <property type="term" value="P:D-galacturonate catabolic process"/>
    <property type="evidence" value="ECO:0007669"/>
    <property type="project" value="TreeGrafter"/>
</dbReference>
<dbReference type="AlphaFoldDB" id="A0A9D2MKS2"/>
<evidence type="ECO:0000256" key="6">
    <source>
        <dbReference type="ARBA" id="ARBA00023235"/>
    </source>
</evidence>
<comment type="similarity">
    <text evidence="3 7">Belongs to the metallo-dependent hydrolases superfamily. Uronate isomerase family.</text>
</comment>
<dbReference type="HAMAP" id="MF_00675">
    <property type="entry name" value="UxaC"/>
    <property type="match status" value="1"/>
</dbReference>
<evidence type="ECO:0000256" key="1">
    <source>
        <dbReference type="ARBA" id="ARBA00001165"/>
    </source>
</evidence>
<dbReference type="PANTHER" id="PTHR30068">
    <property type="entry name" value="URONATE ISOMERASE"/>
    <property type="match status" value="1"/>
</dbReference>
<evidence type="ECO:0000256" key="7">
    <source>
        <dbReference type="HAMAP-Rule" id="MF_00675"/>
    </source>
</evidence>
<dbReference type="EMBL" id="DWXO01000004">
    <property type="protein sequence ID" value="HJB79439.1"/>
    <property type="molecule type" value="Genomic_DNA"/>
</dbReference>
<comment type="pathway">
    <text evidence="2 7">Carbohydrate metabolism; pentose and glucuronate interconversion.</text>
</comment>
<comment type="catalytic activity">
    <reaction evidence="7">
        <text>aldehydo-D-galacturonate = keto-D-tagaturonate</text>
        <dbReference type="Rhea" id="RHEA:27702"/>
        <dbReference type="ChEBI" id="CHEBI:12952"/>
        <dbReference type="ChEBI" id="CHEBI:17886"/>
    </reaction>
</comment>
<protein>
    <recommendedName>
        <fullName evidence="5 7">Uronate isomerase</fullName>
        <ecNumber evidence="4 7">5.3.1.12</ecNumber>
    </recommendedName>
    <alternativeName>
        <fullName evidence="7">Glucuronate isomerase</fullName>
    </alternativeName>
    <alternativeName>
        <fullName evidence="7">Uronic isomerase</fullName>
    </alternativeName>
</protein>
<dbReference type="GO" id="GO:0042840">
    <property type="term" value="P:D-glucuronate catabolic process"/>
    <property type="evidence" value="ECO:0007669"/>
    <property type="project" value="TreeGrafter"/>
</dbReference>
<dbReference type="NCBIfam" id="NF002794">
    <property type="entry name" value="PRK02925.1"/>
    <property type="match status" value="1"/>
</dbReference>
<dbReference type="InterPro" id="IPR032466">
    <property type="entry name" value="Metal_Hydrolase"/>
</dbReference>
<dbReference type="Proteomes" id="UP000823921">
    <property type="component" value="Unassembled WGS sequence"/>
</dbReference>
<keyword evidence="6 7" id="KW-0413">Isomerase</keyword>
<proteinExistence type="inferred from homology"/>
<evidence type="ECO:0000256" key="3">
    <source>
        <dbReference type="ARBA" id="ARBA00008397"/>
    </source>
</evidence>
<gene>
    <name evidence="7 8" type="primary">uxaC</name>
    <name evidence="8" type="ORF">H9712_00465</name>
</gene>
<dbReference type="EC" id="5.3.1.12" evidence="4 7"/>
<sequence length="479" mass="54155">MSGTKPFLDEDFLLTTETARTLYHTVAERMPILDYHCHVSPREIAENRVFHNLTQLWLEGDHYKWRLMRANGAEERLVTGDAEPFEKFQTWANALERAPGNPLYHWSHLELRRYFHYDVHLTGANAREVWDHCGKVIGDGMSVRDILKQSNVTLLCTTDDPADSLEWHAKMAADPTLETRVLPAFRPDQAVNLEKPEFAAYLERLGQAAGVKIDSWDSLLGALENRMDFFHASGCRVADHGLDNICYRSAGREELDAILKRRLAGEEVTGEEKWKYKTALLLFFGRGYAKRAWAMQLHFAAQRNNNARMYRLLGPDTGYDSIGPGVNLPDLAAFLSTLEEEGALPRTILYSLDPNDNAGLITLMGCFQGPGVAGKLQHGAAWWFNDNKGGMEAQMKALAANGLLGNFVGMLTDSRSFLSYTRHEYFRRILCELLGGWVESGQLPDDRAALEGMTADICYRNSIRYFGLEQYHLRGAEKL</sequence>
<evidence type="ECO:0000313" key="8">
    <source>
        <dbReference type="EMBL" id="HJB79439.1"/>
    </source>
</evidence>